<evidence type="ECO:0000256" key="2">
    <source>
        <dbReference type="ARBA" id="ARBA00022490"/>
    </source>
</evidence>
<dbReference type="NCBIfam" id="TIGR03652">
    <property type="entry name" value="FeS_repair_RIC"/>
    <property type="match status" value="1"/>
</dbReference>
<dbReference type="GO" id="GO:0046872">
    <property type="term" value="F:metal ion binding"/>
    <property type="evidence" value="ECO:0007669"/>
    <property type="project" value="UniProtKB-KW"/>
</dbReference>
<sequence>MDLRKKNVGDIVAERFSTASVFYKFGIDFCCHGQVALDEACKNANVDVDTVISAINDNSTVSEGGIPFASWPIDLLIDYVLKIHHRGIRNNGPVLLELIEKVRNAHGERHPELNELYDLVSVSLEDLENHLQKEENVLFPYLLELFDASERNISIEPMHCGSIANPIRVMNMEHENEGNRYLHIKEITNNFEVPQDGCNTYRLMMTELEKFVNALFEHIHIENNIMFPKSLELEERMF</sequence>
<name>A0A948TA27_9BACT</name>
<dbReference type="Pfam" id="PF04405">
    <property type="entry name" value="ScdA_N"/>
    <property type="match status" value="1"/>
</dbReference>
<evidence type="ECO:0000259" key="5">
    <source>
        <dbReference type="Pfam" id="PF01814"/>
    </source>
</evidence>
<dbReference type="EMBL" id="JAHLFW010000023">
    <property type="protein sequence ID" value="MBU3837186.1"/>
    <property type="molecule type" value="Genomic_DNA"/>
</dbReference>
<dbReference type="AlphaFoldDB" id="A0A948TA27"/>
<evidence type="ECO:0000256" key="3">
    <source>
        <dbReference type="ARBA" id="ARBA00022723"/>
    </source>
</evidence>
<evidence type="ECO:0000256" key="1">
    <source>
        <dbReference type="ARBA" id="ARBA00004496"/>
    </source>
</evidence>
<dbReference type="InterPro" id="IPR019903">
    <property type="entry name" value="RIC_family"/>
</dbReference>
<dbReference type="Proteomes" id="UP000783796">
    <property type="component" value="Unassembled WGS sequence"/>
</dbReference>
<keyword evidence="2" id="KW-0963">Cytoplasm</keyword>
<accession>A0A948TA27</accession>
<comment type="caution">
    <text evidence="6">The sequence shown here is derived from an EMBL/GenBank/DDBJ whole genome shotgun (WGS) entry which is preliminary data.</text>
</comment>
<dbReference type="PANTHER" id="PTHR36438:SF1">
    <property type="entry name" value="IRON-SULFUR CLUSTER REPAIR PROTEIN YTFE"/>
    <property type="match status" value="1"/>
</dbReference>
<keyword evidence="3" id="KW-0479">Metal-binding</keyword>
<dbReference type="Gene3D" id="1.20.120.520">
    <property type="entry name" value="nmb1532 protein domain like"/>
    <property type="match status" value="1"/>
</dbReference>
<dbReference type="PANTHER" id="PTHR36438">
    <property type="entry name" value="IRON-SULFUR CLUSTER REPAIR PROTEIN YTFE"/>
    <property type="match status" value="1"/>
</dbReference>
<gene>
    <name evidence="6" type="primary">ric</name>
    <name evidence="6" type="ORF">H9777_02445</name>
</gene>
<evidence type="ECO:0000256" key="4">
    <source>
        <dbReference type="ARBA" id="ARBA00023004"/>
    </source>
</evidence>
<dbReference type="InterPro" id="IPR012312">
    <property type="entry name" value="Hemerythrin-like"/>
</dbReference>
<protein>
    <submittedName>
        <fullName evidence="6">Iron-sulfur cluster repair di-iron protein</fullName>
    </submittedName>
</protein>
<dbReference type="GO" id="GO:0005737">
    <property type="term" value="C:cytoplasm"/>
    <property type="evidence" value="ECO:0007669"/>
    <property type="project" value="UniProtKB-SubCell"/>
</dbReference>
<evidence type="ECO:0000313" key="6">
    <source>
        <dbReference type="EMBL" id="MBU3837186.1"/>
    </source>
</evidence>
<feature type="domain" description="Hemerythrin-like" evidence="5">
    <location>
        <begin position="79"/>
        <end position="229"/>
    </location>
</feature>
<keyword evidence="4" id="KW-0408">Iron</keyword>
<proteinExistence type="predicted"/>
<reference evidence="6" key="2">
    <citation type="submission" date="2021-04" db="EMBL/GenBank/DDBJ databases">
        <authorList>
            <person name="Gilroy R."/>
        </authorList>
    </citation>
    <scope>NUCLEOTIDE SEQUENCE</scope>
    <source>
        <strain evidence="6">G4-2901</strain>
    </source>
</reference>
<organism evidence="6 7">
    <name type="scientific">Candidatus Phocaeicola faecigallinarum</name>
    <dbReference type="NCBI Taxonomy" id="2838732"/>
    <lineage>
        <taxon>Bacteria</taxon>
        <taxon>Pseudomonadati</taxon>
        <taxon>Bacteroidota</taxon>
        <taxon>Bacteroidia</taxon>
        <taxon>Bacteroidales</taxon>
        <taxon>Bacteroidaceae</taxon>
        <taxon>Phocaeicola</taxon>
    </lineage>
</organism>
<reference evidence="6" key="1">
    <citation type="journal article" date="2021" name="PeerJ">
        <title>Extensive microbial diversity within the chicken gut microbiome revealed by metagenomics and culture.</title>
        <authorList>
            <person name="Gilroy R."/>
            <person name="Ravi A."/>
            <person name="Getino M."/>
            <person name="Pursley I."/>
            <person name="Horton D.L."/>
            <person name="Alikhan N.F."/>
            <person name="Baker D."/>
            <person name="Gharbi K."/>
            <person name="Hall N."/>
            <person name="Watson M."/>
            <person name="Adriaenssens E.M."/>
            <person name="Foster-Nyarko E."/>
            <person name="Jarju S."/>
            <person name="Secka A."/>
            <person name="Antonio M."/>
            <person name="Oren A."/>
            <person name="Chaudhuri R.R."/>
            <person name="La Ragione R."/>
            <person name="Hildebrand F."/>
            <person name="Pallen M.J."/>
        </authorList>
    </citation>
    <scope>NUCLEOTIDE SEQUENCE</scope>
    <source>
        <strain evidence="6">G4-2901</strain>
    </source>
</reference>
<evidence type="ECO:0000313" key="7">
    <source>
        <dbReference type="Proteomes" id="UP000783796"/>
    </source>
</evidence>
<comment type="subcellular location">
    <subcellularLocation>
        <location evidence="1">Cytoplasm</location>
    </subcellularLocation>
</comment>
<dbReference type="Pfam" id="PF01814">
    <property type="entry name" value="Hemerythrin"/>
    <property type="match status" value="1"/>
</dbReference>